<keyword evidence="8" id="KW-0413">Isomerase</keyword>
<dbReference type="Pfam" id="PF00270">
    <property type="entry name" value="DEAD"/>
    <property type="match status" value="1"/>
</dbReference>
<dbReference type="Pfam" id="PF00271">
    <property type="entry name" value="Helicase_C"/>
    <property type="match status" value="1"/>
</dbReference>
<dbReference type="GO" id="GO:0009378">
    <property type="term" value="F:four-way junction helicase activity"/>
    <property type="evidence" value="ECO:0007669"/>
    <property type="project" value="TreeGrafter"/>
</dbReference>
<evidence type="ECO:0000256" key="6">
    <source>
        <dbReference type="ARBA" id="ARBA00022840"/>
    </source>
</evidence>
<dbReference type="GO" id="GO:0005524">
    <property type="term" value="F:ATP binding"/>
    <property type="evidence" value="ECO:0007669"/>
    <property type="project" value="UniProtKB-KW"/>
</dbReference>
<reference evidence="15 16" key="1">
    <citation type="submission" date="2020-07" db="EMBL/GenBank/DDBJ databases">
        <authorList>
            <person name="Feng X."/>
        </authorList>
    </citation>
    <scope>NUCLEOTIDE SEQUENCE [LARGE SCALE GENOMIC DNA]</scope>
    <source>
        <strain evidence="15 16">JCM23202</strain>
    </source>
</reference>
<dbReference type="GO" id="GO:0005737">
    <property type="term" value="C:cytoplasm"/>
    <property type="evidence" value="ECO:0007669"/>
    <property type="project" value="TreeGrafter"/>
</dbReference>
<dbReference type="InterPro" id="IPR011545">
    <property type="entry name" value="DEAD/DEAH_box_helicase_dom"/>
</dbReference>
<keyword evidence="7" id="KW-0238">DNA-binding</keyword>
<evidence type="ECO:0000256" key="7">
    <source>
        <dbReference type="ARBA" id="ARBA00023125"/>
    </source>
</evidence>
<dbReference type="EC" id="5.6.2.4" evidence="10"/>
<evidence type="ECO:0000256" key="12">
    <source>
        <dbReference type="ARBA" id="ARBA00044550"/>
    </source>
</evidence>
<evidence type="ECO:0000256" key="4">
    <source>
        <dbReference type="ARBA" id="ARBA00022801"/>
    </source>
</evidence>
<evidence type="ECO:0000259" key="13">
    <source>
        <dbReference type="PROSITE" id="PS51192"/>
    </source>
</evidence>
<keyword evidence="3" id="KW-0547">Nucleotide-binding</keyword>
<dbReference type="GO" id="GO:0046872">
    <property type="term" value="F:metal ion binding"/>
    <property type="evidence" value="ECO:0007669"/>
    <property type="project" value="UniProtKB-KW"/>
</dbReference>
<protein>
    <recommendedName>
        <fullName evidence="11">ATP-dependent DNA helicase RecQ</fullName>
        <ecNumber evidence="10">5.6.2.4</ecNumber>
    </recommendedName>
    <alternativeName>
        <fullName evidence="12">DNA 3'-5' helicase RecQ</fullName>
    </alternativeName>
</protein>
<evidence type="ECO:0000256" key="9">
    <source>
        <dbReference type="ARBA" id="ARBA00034617"/>
    </source>
</evidence>
<keyword evidence="6" id="KW-0067">ATP-binding</keyword>
<evidence type="ECO:0000256" key="5">
    <source>
        <dbReference type="ARBA" id="ARBA00022806"/>
    </source>
</evidence>
<dbReference type="GO" id="GO:0043138">
    <property type="term" value="F:3'-5' DNA helicase activity"/>
    <property type="evidence" value="ECO:0007669"/>
    <property type="project" value="UniProtKB-EC"/>
</dbReference>
<name>A0A7X1B3G2_9BACT</name>
<sequence length="636" mass="71293">MPEAYNTLRHVFGFEDFRPGQIEIIDQVLQGNSALAVFPTGSGKSLCYQLPALLLEGVTIVVSPLIALMKDQVEFLQSRGIKVARLDSSLSSEETKNVYRDLRNGDLKLLYVAPERISNERFFASLEGMEISLLVIDEAHCISEWGHNFRPEYLKLAIAAKALNVGRVLALTATATPAVVDDIREEFDIPPNAYINTGFHRPNLFLAFSPTEEEDRLEVLVNRLAATPGGATVVYVTLQKTAEILAERLTERGFLSRAYHAGMKSDLRSQIQDWFMESEDGIVVATIAFGMGIDKSDIRRVFHYNLPKTLENYSQEIGRAGRDGLPSHCEVLGGSQDLLVLENFVYGDTPQPQSIEGFVRYILAREDVFDLSLYHFSKQTNIRPLVLSTLLTYLELEGILKFTSPFYSEYKFKYLKPKAELLSRFQGEPGQFLRDILSLADEKKLWSYLNLDTAVNSLSVERARIVKAFNYLEENGLLEVGVSGLRQGFRLLKRPELQETAAMLRDKVQRNERGGIDRIQDVVTLINHEGCKTRYLLSYFGEDLKESCGHCGYCKTGATAKLSPPAEELSEATLSIVRQFCEKVGDKFESSWEAAKYLCGIASPNTGRTKDKAFGSLETAPLRLVEMALLQATNEL</sequence>
<dbReference type="InterPro" id="IPR004589">
    <property type="entry name" value="DNA_helicase_ATP-dep_RecQ"/>
</dbReference>
<dbReference type="GO" id="GO:0005694">
    <property type="term" value="C:chromosome"/>
    <property type="evidence" value="ECO:0007669"/>
    <property type="project" value="TreeGrafter"/>
</dbReference>
<dbReference type="InterPro" id="IPR027417">
    <property type="entry name" value="P-loop_NTPase"/>
</dbReference>
<dbReference type="FunFam" id="3.40.50.300:FF:001389">
    <property type="entry name" value="ATP-dependent DNA helicase RecQ"/>
    <property type="match status" value="1"/>
</dbReference>
<feature type="domain" description="Helicase C-terminal" evidence="14">
    <location>
        <begin position="212"/>
        <end position="366"/>
    </location>
</feature>
<dbReference type="SMART" id="SM00490">
    <property type="entry name" value="HELICc"/>
    <property type="match status" value="1"/>
</dbReference>
<gene>
    <name evidence="15" type="ORF">H5P27_02780</name>
</gene>
<dbReference type="GO" id="GO:0016787">
    <property type="term" value="F:hydrolase activity"/>
    <property type="evidence" value="ECO:0007669"/>
    <property type="project" value="UniProtKB-KW"/>
</dbReference>
<dbReference type="NCBIfam" id="TIGR00614">
    <property type="entry name" value="recQ_fam"/>
    <property type="match status" value="1"/>
</dbReference>
<dbReference type="InterPro" id="IPR014001">
    <property type="entry name" value="Helicase_ATP-bd"/>
</dbReference>
<comment type="catalytic activity">
    <reaction evidence="9">
        <text>Couples ATP hydrolysis with the unwinding of duplex DNA by translocating in the 3'-5' direction.</text>
        <dbReference type="EC" id="5.6.2.4"/>
    </reaction>
</comment>
<evidence type="ECO:0000256" key="3">
    <source>
        <dbReference type="ARBA" id="ARBA00022741"/>
    </source>
</evidence>
<comment type="caution">
    <text evidence="15">The sequence shown here is derived from an EMBL/GenBank/DDBJ whole genome shotgun (WGS) entry which is preliminary data.</text>
</comment>
<dbReference type="SUPFAM" id="SSF52540">
    <property type="entry name" value="P-loop containing nucleoside triphosphate hydrolases"/>
    <property type="match status" value="1"/>
</dbReference>
<dbReference type="Pfam" id="PF16124">
    <property type="entry name" value="RecQ_Zn_bind"/>
    <property type="match status" value="1"/>
</dbReference>
<dbReference type="CDD" id="cd17920">
    <property type="entry name" value="DEXHc_RecQ"/>
    <property type="match status" value="1"/>
</dbReference>
<comment type="similarity">
    <text evidence="1">Belongs to the helicase family. RecQ subfamily.</text>
</comment>
<dbReference type="EMBL" id="JACHVC010000005">
    <property type="protein sequence ID" value="MBC2604960.1"/>
    <property type="molecule type" value="Genomic_DNA"/>
</dbReference>
<dbReference type="AlphaFoldDB" id="A0A7X1B3G2"/>
<keyword evidence="5 15" id="KW-0347">Helicase</keyword>
<evidence type="ECO:0000256" key="2">
    <source>
        <dbReference type="ARBA" id="ARBA00022723"/>
    </source>
</evidence>
<evidence type="ECO:0000313" key="15">
    <source>
        <dbReference type="EMBL" id="MBC2604960.1"/>
    </source>
</evidence>
<dbReference type="InterPro" id="IPR002464">
    <property type="entry name" value="DNA/RNA_helicase_DEAH_CS"/>
</dbReference>
<dbReference type="InterPro" id="IPR001650">
    <property type="entry name" value="Helicase_C-like"/>
</dbReference>
<feature type="domain" description="Helicase ATP-binding" evidence="13">
    <location>
        <begin position="25"/>
        <end position="193"/>
    </location>
</feature>
<dbReference type="PANTHER" id="PTHR13710">
    <property type="entry name" value="DNA HELICASE RECQ FAMILY MEMBER"/>
    <property type="match status" value="1"/>
</dbReference>
<dbReference type="GO" id="GO:0006310">
    <property type="term" value="P:DNA recombination"/>
    <property type="evidence" value="ECO:0007669"/>
    <property type="project" value="InterPro"/>
</dbReference>
<dbReference type="Proteomes" id="UP000526501">
    <property type="component" value="Unassembled WGS sequence"/>
</dbReference>
<keyword evidence="16" id="KW-1185">Reference proteome</keyword>
<keyword evidence="4" id="KW-0378">Hydrolase</keyword>
<dbReference type="GO" id="GO:0003677">
    <property type="term" value="F:DNA binding"/>
    <property type="evidence" value="ECO:0007669"/>
    <property type="project" value="UniProtKB-KW"/>
</dbReference>
<keyword evidence="2" id="KW-0479">Metal-binding</keyword>
<dbReference type="PROSITE" id="PS00690">
    <property type="entry name" value="DEAH_ATP_HELICASE"/>
    <property type="match status" value="1"/>
</dbReference>
<evidence type="ECO:0000313" key="16">
    <source>
        <dbReference type="Proteomes" id="UP000526501"/>
    </source>
</evidence>
<dbReference type="Gene3D" id="3.40.50.300">
    <property type="entry name" value="P-loop containing nucleotide triphosphate hydrolases"/>
    <property type="match status" value="2"/>
</dbReference>
<dbReference type="PANTHER" id="PTHR13710:SF105">
    <property type="entry name" value="ATP-DEPENDENT DNA HELICASE Q1"/>
    <property type="match status" value="1"/>
</dbReference>
<dbReference type="SMART" id="SM00487">
    <property type="entry name" value="DEXDc"/>
    <property type="match status" value="1"/>
</dbReference>
<dbReference type="PROSITE" id="PS51192">
    <property type="entry name" value="HELICASE_ATP_BIND_1"/>
    <property type="match status" value="1"/>
</dbReference>
<dbReference type="GO" id="GO:0006281">
    <property type="term" value="P:DNA repair"/>
    <property type="evidence" value="ECO:0007669"/>
    <property type="project" value="TreeGrafter"/>
</dbReference>
<evidence type="ECO:0000256" key="10">
    <source>
        <dbReference type="ARBA" id="ARBA00034808"/>
    </source>
</evidence>
<accession>A0A7X1B3G2</accession>
<evidence type="ECO:0000256" key="8">
    <source>
        <dbReference type="ARBA" id="ARBA00023235"/>
    </source>
</evidence>
<dbReference type="PROSITE" id="PS51194">
    <property type="entry name" value="HELICASE_CTER"/>
    <property type="match status" value="1"/>
</dbReference>
<evidence type="ECO:0000256" key="1">
    <source>
        <dbReference type="ARBA" id="ARBA00005446"/>
    </source>
</evidence>
<dbReference type="Gene3D" id="1.10.10.10">
    <property type="entry name" value="Winged helix-like DNA-binding domain superfamily/Winged helix DNA-binding domain"/>
    <property type="match status" value="1"/>
</dbReference>
<dbReference type="InterPro" id="IPR032284">
    <property type="entry name" value="RecQ_Zn-bd"/>
</dbReference>
<organism evidence="15 16">
    <name type="scientific">Pelagicoccus albus</name>
    <dbReference type="NCBI Taxonomy" id="415222"/>
    <lineage>
        <taxon>Bacteria</taxon>
        <taxon>Pseudomonadati</taxon>
        <taxon>Verrucomicrobiota</taxon>
        <taxon>Opitutia</taxon>
        <taxon>Puniceicoccales</taxon>
        <taxon>Pelagicoccaceae</taxon>
        <taxon>Pelagicoccus</taxon>
    </lineage>
</organism>
<dbReference type="InterPro" id="IPR036388">
    <property type="entry name" value="WH-like_DNA-bd_sf"/>
</dbReference>
<evidence type="ECO:0000256" key="11">
    <source>
        <dbReference type="ARBA" id="ARBA00044535"/>
    </source>
</evidence>
<proteinExistence type="inferred from homology"/>
<dbReference type="RefSeq" id="WP_185658850.1">
    <property type="nucleotide sequence ID" value="NZ_CAWPOO010000005.1"/>
</dbReference>
<evidence type="ECO:0000259" key="14">
    <source>
        <dbReference type="PROSITE" id="PS51194"/>
    </source>
</evidence>